<accession>A0A420DGM4</accession>
<dbReference type="PANTHER" id="PTHR43037">
    <property type="entry name" value="UNNAMED PRODUCT-RELATED"/>
    <property type="match status" value="1"/>
</dbReference>
<dbReference type="EMBL" id="RAQJ01000004">
    <property type="protein sequence ID" value="RKE92227.1"/>
    <property type="molecule type" value="Genomic_DNA"/>
</dbReference>
<keyword evidence="5" id="KW-1185">Reference proteome</keyword>
<feature type="signal peptide" evidence="3">
    <location>
        <begin position="1"/>
        <end position="22"/>
    </location>
</feature>
<name>A0A420DGM4_9FLAO</name>
<dbReference type="RefSeq" id="WP_120201740.1">
    <property type="nucleotide sequence ID" value="NZ_RAQJ01000004.1"/>
</dbReference>
<evidence type="ECO:0000313" key="5">
    <source>
        <dbReference type="Proteomes" id="UP000284892"/>
    </source>
</evidence>
<dbReference type="AlphaFoldDB" id="A0A420DGM4"/>
<reference evidence="4 5" key="1">
    <citation type="submission" date="2018-09" db="EMBL/GenBank/DDBJ databases">
        <title>Genomic Encyclopedia of Archaeal and Bacterial Type Strains, Phase II (KMG-II): from individual species to whole genera.</title>
        <authorList>
            <person name="Goeker M."/>
        </authorList>
    </citation>
    <scope>NUCLEOTIDE SEQUENCE [LARGE SCALE GENOMIC DNA]</scope>
    <source>
        <strain evidence="4 5">DSM 26283</strain>
    </source>
</reference>
<evidence type="ECO:0000256" key="2">
    <source>
        <dbReference type="ARBA" id="ARBA00022801"/>
    </source>
</evidence>
<dbReference type="PANTHER" id="PTHR43037:SF5">
    <property type="entry name" value="FERULOYL ESTERASE"/>
    <property type="match status" value="1"/>
</dbReference>
<proteinExistence type="predicted"/>
<dbReference type="InterPro" id="IPR029058">
    <property type="entry name" value="AB_hydrolase_fold"/>
</dbReference>
<evidence type="ECO:0000256" key="1">
    <source>
        <dbReference type="ARBA" id="ARBA00022729"/>
    </source>
</evidence>
<dbReference type="Proteomes" id="UP000284892">
    <property type="component" value="Unassembled WGS sequence"/>
</dbReference>
<feature type="chain" id="PRO_5018975582" evidence="3">
    <location>
        <begin position="23"/>
        <end position="267"/>
    </location>
</feature>
<comment type="caution">
    <text evidence="4">The sequence shown here is derived from an EMBL/GenBank/DDBJ whole genome shotgun (WGS) entry which is preliminary data.</text>
</comment>
<organism evidence="4 5">
    <name type="scientific">Ichthyenterobacterium magnum</name>
    <dbReference type="NCBI Taxonomy" id="1230530"/>
    <lineage>
        <taxon>Bacteria</taxon>
        <taxon>Pseudomonadati</taxon>
        <taxon>Bacteroidota</taxon>
        <taxon>Flavobacteriia</taxon>
        <taxon>Flavobacteriales</taxon>
        <taxon>Flavobacteriaceae</taxon>
        <taxon>Ichthyenterobacterium</taxon>
    </lineage>
</organism>
<dbReference type="OrthoDB" id="9777090at2"/>
<dbReference type="Gene3D" id="3.40.50.1820">
    <property type="entry name" value="alpha/beta hydrolase"/>
    <property type="match status" value="1"/>
</dbReference>
<evidence type="ECO:0000256" key="3">
    <source>
        <dbReference type="SAM" id="SignalP"/>
    </source>
</evidence>
<protein>
    <submittedName>
        <fullName evidence="4">Dienelactone hydrolase family protein</fullName>
    </submittedName>
</protein>
<dbReference type="GO" id="GO:0016787">
    <property type="term" value="F:hydrolase activity"/>
    <property type="evidence" value="ECO:0007669"/>
    <property type="project" value="UniProtKB-KW"/>
</dbReference>
<gene>
    <name evidence="4" type="ORF">BXY80_2144</name>
</gene>
<sequence>MKKSYKYFGVLFIAVLFFNCSGSDDDGGTPINPGRTEADVRVDFQNLVVNTGINDFTLESNNENFFWDFRIIAPVGASSTNKRPLIISLHGDATTVSEAYKATACLAEPGLDGLGAYIISPSSKGFLWFDAPNQNQILALVDLASSYLSVDTNKIAITGYSDGGNGSWFFAQFYPSLFSASIPMASSYNPINNVGVVQQITIPMRVIHGSDDALFPIATTEGYVNDSNAAGSNIEFVTATGLGHLEPCNYVPYLLSASSWLEEEVWN</sequence>
<keyword evidence="2 4" id="KW-0378">Hydrolase</keyword>
<dbReference type="InterPro" id="IPR050955">
    <property type="entry name" value="Plant_Biomass_Hydrol_Est"/>
</dbReference>
<keyword evidence="1 3" id="KW-0732">Signal</keyword>
<evidence type="ECO:0000313" key="4">
    <source>
        <dbReference type="EMBL" id="RKE92227.1"/>
    </source>
</evidence>
<dbReference type="SUPFAM" id="SSF53474">
    <property type="entry name" value="alpha/beta-Hydrolases"/>
    <property type="match status" value="1"/>
</dbReference>